<proteinExistence type="predicted"/>
<sequence length="32" mass="3635">MVFKYSTLVSSIKVNQITIFSTTKFSCTFLLS</sequence>
<evidence type="ECO:0000313" key="1">
    <source>
        <dbReference type="EMBL" id="XCD08393.1"/>
    </source>
</evidence>
<name>A0AAU8BB04_9CAUD</name>
<organism evidence="1">
    <name type="scientific">Dulem virus 42</name>
    <dbReference type="NCBI Taxonomy" id="3145760"/>
    <lineage>
        <taxon>Viruses</taxon>
        <taxon>Duplodnaviria</taxon>
        <taxon>Heunggongvirae</taxon>
        <taxon>Uroviricota</taxon>
        <taxon>Caudoviricetes</taxon>
    </lineage>
</organism>
<reference evidence="1" key="1">
    <citation type="submission" date="2024-03" db="EMBL/GenBank/DDBJ databases">
        <title>Diverse circular DNA viruses in blood, oral, and fecal samples of captive lemurs.</title>
        <authorList>
            <person name="Paietta E.N."/>
            <person name="Kraberger S."/>
            <person name="Lund M.C."/>
            <person name="Custer J.M."/>
            <person name="Vargas K.M."/>
            <person name="Ehmke E.E."/>
            <person name="Yoder A.D."/>
            <person name="Varsani A."/>
        </authorList>
    </citation>
    <scope>NUCLEOTIDE SEQUENCE</scope>
    <source>
        <strain evidence="1">Duke_30FF_63</strain>
    </source>
</reference>
<dbReference type="EMBL" id="PP511876">
    <property type="protein sequence ID" value="XCD08393.1"/>
    <property type="molecule type" value="Genomic_DNA"/>
</dbReference>
<accession>A0AAU8BB04</accession>
<protein>
    <submittedName>
        <fullName evidence="1">Uncharacterized protein</fullName>
    </submittedName>
</protein>